<keyword evidence="1" id="KW-0732">Signal</keyword>
<protein>
    <submittedName>
        <fullName evidence="2">Uncharacterized protein</fullName>
    </submittedName>
</protein>
<dbReference type="KEGG" id="mng:MNEG_15579"/>
<feature type="non-terminal residue" evidence="2">
    <location>
        <position position="110"/>
    </location>
</feature>
<evidence type="ECO:0000256" key="1">
    <source>
        <dbReference type="SAM" id="SignalP"/>
    </source>
</evidence>
<name>A0A0D2LKA0_9CHLO</name>
<keyword evidence="3" id="KW-1185">Reference proteome</keyword>
<dbReference type="AlphaFoldDB" id="A0A0D2LKA0"/>
<gene>
    <name evidence="2" type="ORF">MNEG_15579</name>
</gene>
<sequence length="110" mass="11014">MPLFLRILLSIFFFGSAIRADGTGGSAAGANLGPCTLGAADNGTWRLQQRACSLTGAPLQPAAHKQIDLARLAVVGATPAAADASAAGTTVWSVDASGGSPRSLVLFSDT</sequence>
<proteinExistence type="predicted"/>
<reference evidence="2 3" key="1">
    <citation type="journal article" date="2013" name="BMC Genomics">
        <title>Reconstruction of the lipid metabolism for the microalga Monoraphidium neglectum from its genome sequence reveals characteristics suitable for biofuel production.</title>
        <authorList>
            <person name="Bogen C."/>
            <person name="Al-Dilaimi A."/>
            <person name="Albersmeier A."/>
            <person name="Wichmann J."/>
            <person name="Grundmann M."/>
            <person name="Rupp O."/>
            <person name="Lauersen K.J."/>
            <person name="Blifernez-Klassen O."/>
            <person name="Kalinowski J."/>
            <person name="Goesmann A."/>
            <person name="Mussgnug J.H."/>
            <person name="Kruse O."/>
        </authorList>
    </citation>
    <scope>NUCLEOTIDE SEQUENCE [LARGE SCALE GENOMIC DNA]</scope>
    <source>
        <strain evidence="2 3">SAG 48.87</strain>
    </source>
</reference>
<dbReference type="Proteomes" id="UP000054498">
    <property type="component" value="Unassembled WGS sequence"/>
</dbReference>
<evidence type="ECO:0000313" key="2">
    <source>
        <dbReference type="EMBL" id="KIY92384.1"/>
    </source>
</evidence>
<dbReference type="RefSeq" id="XP_013891404.1">
    <property type="nucleotide sequence ID" value="XM_014035950.1"/>
</dbReference>
<evidence type="ECO:0000313" key="3">
    <source>
        <dbReference type="Proteomes" id="UP000054498"/>
    </source>
</evidence>
<accession>A0A0D2LKA0</accession>
<feature type="signal peptide" evidence="1">
    <location>
        <begin position="1"/>
        <end position="20"/>
    </location>
</feature>
<dbReference type="EMBL" id="KK105670">
    <property type="protein sequence ID" value="KIY92384.1"/>
    <property type="molecule type" value="Genomic_DNA"/>
</dbReference>
<dbReference type="GeneID" id="25733254"/>
<organism evidence="2 3">
    <name type="scientific">Monoraphidium neglectum</name>
    <dbReference type="NCBI Taxonomy" id="145388"/>
    <lineage>
        <taxon>Eukaryota</taxon>
        <taxon>Viridiplantae</taxon>
        <taxon>Chlorophyta</taxon>
        <taxon>core chlorophytes</taxon>
        <taxon>Chlorophyceae</taxon>
        <taxon>CS clade</taxon>
        <taxon>Sphaeropleales</taxon>
        <taxon>Selenastraceae</taxon>
        <taxon>Monoraphidium</taxon>
    </lineage>
</organism>
<feature type="chain" id="PRO_5002257979" evidence="1">
    <location>
        <begin position="21"/>
        <end position="110"/>
    </location>
</feature>